<reference evidence="1 2" key="1">
    <citation type="submission" date="2016-04" db="EMBL/GenBank/DDBJ databases">
        <title>A degradative enzymes factory behind the ericoid mycorrhizal symbiosis.</title>
        <authorList>
            <consortium name="DOE Joint Genome Institute"/>
            <person name="Martino E."/>
            <person name="Morin E."/>
            <person name="Grelet G."/>
            <person name="Kuo A."/>
            <person name="Kohler A."/>
            <person name="Daghino S."/>
            <person name="Barry K."/>
            <person name="Choi C."/>
            <person name="Cichocki N."/>
            <person name="Clum A."/>
            <person name="Copeland A."/>
            <person name="Hainaut M."/>
            <person name="Haridas S."/>
            <person name="Labutti K."/>
            <person name="Lindquist E."/>
            <person name="Lipzen A."/>
            <person name="Khouja H.-R."/>
            <person name="Murat C."/>
            <person name="Ohm R."/>
            <person name="Olson A."/>
            <person name="Spatafora J."/>
            <person name="Veneault-Fourrey C."/>
            <person name="Henrissat B."/>
            <person name="Grigoriev I."/>
            <person name="Martin F."/>
            <person name="Perotto S."/>
        </authorList>
    </citation>
    <scope>NUCLEOTIDE SEQUENCE [LARGE SCALE GENOMIC DNA]</scope>
    <source>
        <strain evidence="1 2">E</strain>
    </source>
</reference>
<dbReference type="GeneID" id="36581502"/>
<dbReference type="InParanoid" id="A0A2J6THG9"/>
<evidence type="ECO:0000313" key="2">
    <source>
        <dbReference type="Proteomes" id="UP000235371"/>
    </source>
</evidence>
<dbReference type="Proteomes" id="UP000235371">
    <property type="component" value="Unassembled WGS sequence"/>
</dbReference>
<gene>
    <name evidence="1" type="ORF">K444DRAFT_509449</name>
</gene>
<accession>A0A2J6THG9</accession>
<evidence type="ECO:0008006" key="3">
    <source>
        <dbReference type="Google" id="ProtNLM"/>
    </source>
</evidence>
<feature type="non-terminal residue" evidence="1">
    <location>
        <position position="137"/>
    </location>
</feature>
<organism evidence="1 2">
    <name type="scientific">Hyaloscypha bicolor E</name>
    <dbReference type="NCBI Taxonomy" id="1095630"/>
    <lineage>
        <taxon>Eukaryota</taxon>
        <taxon>Fungi</taxon>
        <taxon>Dikarya</taxon>
        <taxon>Ascomycota</taxon>
        <taxon>Pezizomycotina</taxon>
        <taxon>Leotiomycetes</taxon>
        <taxon>Helotiales</taxon>
        <taxon>Hyaloscyphaceae</taxon>
        <taxon>Hyaloscypha</taxon>
        <taxon>Hyaloscypha bicolor</taxon>
    </lineage>
</organism>
<sequence length="137" mass="15711">VRWKDQAFVLMMSSFMSGDERVLRLRKRPKETSSKAKTARVPFGSQATKVLSIPAIADGYNYHMGAVDEFDHLTAQNAGLRHVRREGHQALEHWLLRTVLINCYLLALYSDIPEPRQVSFRSQQDFRRQLIGALVAK</sequence>
<dbReference type="AlphaFoldDB" id="A0A2J6THG9"/>
<dbReference type="STRING" id="1095630.A0A2J6THG9"/>
<keyword evidence="2" id="KW-1185">Reference proteome</keyword>
<dbReference type="OrthoDB" id="2431486at2759"/>
<name>A0A2J6THG9_9HELO</name>
<dbReference type="EMBL" id="KZ613783">
    <property type="protein sequence ID" value="PMD62434.1"/>
    <property type="molecule type" value="Genomic_DNA"/>
</dbReference>
<dbReference type="RefSeq" id="XP_024739338.1">
    <property type="nucleotide sequence ID" value="XM_024873422.1"/>
</dbReference>
<feature type="non-terminal residue" evidence="1">
    <location>
        <position position="1"/>
    </location>
</feature>
<proteinExistence type="predicted"/>
<protein>
    <recommendedName>
        <fullName evidence="3">PiggyBac transposable element-derived protein domain-containing protein</fullName>
    </recommendedName>
</protein>
<evidence type="ECO:0000313" key="1">
    <source>
        <dbReference type="EMBL" id="PMD62434.1"/>
    </source>
</evidence>